<keyword evidence="5 8" id="KW-0689">Ribosomal protein</keyword>
<dbReference type="EMBL" id="KZ678416">
    <property type="protein sequence ID" value="PSR90732.1"/>
    <property type="molecule type" value="Genomic_DNA"/>
</dbReference>
<dbReference type="InterPro" id="IPR002784">
    <property type="entry name" value="Ribosomal_eL14_dom"/>
</dbReference>
<sequence>MGDISIVATEWRTVQVGRIVVLQSGAEAGRLAAIVEIVDHKRALIDGPSSDSALQVTRQLVSFSNVVLTDFVVASLPRGARTTTVKKFWEKAEIDKKWKESNWAKKRDQQSKRAGLTDFDRFKVLRLKKQRRFEERKALAKVKASA</sequence>
<evidence type="ECO:0000256" key="6">
    <source>
        <dbReference type="ARBA" id="ARBA00023274"/>
    </source>
</evidence>
<reference evidence="8 9" key="1">
    <citation type="journal article" date="2018" name="Mycol. Prog.">
        <title>Coniella lustricola, a new species from submerged detritus.</title>
        <authorList>
            <person name="Raudabaugh D.B."/>
            <person name="Iturriaga T."/>
            <person name="Carver A."/>
            <person name="Mondo S."/>
            <person name="Pangilinan J."/>
            <person name="Lipzen A."/>
            <person name="He G."/>
            <person name="Amirebrahimi M."/>
            <person name="Grigoriev I.V."/>
            <person name="Miller A.N."/>
        </authorList>
    </citation>
    <scope>NUCLEOTIDE SEQUENCE [LARGE SCALE GENOMIC DNA]</scope>
    <source>
        <strain evidence="8 9">B22-T-1</strain>
    </source>
</reference>
<dbReference type="FunFam" id="2.30.30.30:FF:000030">
    <property type="entry name" value="60S ribosomal protein L14"/>
    <property type="match status" value="1"/>
</dbReference>
<protein>
    <submittedName>
        <fullName evidence="8">60S ribosomal protein L14-A-like protein</fullName>
    </submittedName>
</protein>
<evidence type="ECO:0000256" key="4">
    <source>
        <dbReference type="ARBA" id="ARBA00022490"/>
    </source>
</evidence>
<dbReference type="AlphaFoldDB" id="A0A2T3ABX3"/>
<evidence type="ECO:0000313" key="9">
    <source>
        <dbReference type="Proteomes" id="UP000241462"/>
    </source>
</evidence>
<dbReference type="Gene3D" id="6.10.250.2270">
    <property type="match status" value="1"/>
</dbReference>
<dbReference type="GO" id="GO:0042273">
    <property type="term" value="P:ribosomal large subunit biogenesis"/>
    <property type="evidence" value="ECO:0007669"/>
    <property type="project" value="TreeGrafter"/>
</dbReference>
<dbReference type="STRING" id="2025994.A0A2T3ABX3"/>
<dbReference type="Pfam" id="PF01929">
    <property type="entry name" value="Ribosomal_L14e"/>
    <property type="match status" value="1"/>
</dbReference>
<dbReference type="InterPro" id="IPR014722">
    <property type="entry name" value="Rib_uL2_dom2"/>
</dbReference>
<dbReference type="OrthoDB" id="1875589at2759"/>
<dbReference type="FunCoup" id="A0A2T3ABX3">
    <property type="interactions" value="1044"/>
</dbReference>
<dbReference type="InterPro" id="IPR039660">
    <property type="entry name" value="Ribosomal_eL14"/>
</dbReference>
<dbReference type="Gene3D" id="2.30.30.30">
    <property type="match status" value="1"/>
</dbReference>
<keyword evidence="4" id="KW-0963">Cytoplasm</keyword>
<dbReference type="InParanoid" id="A0A2T3ABX3"/>
<name>A0A2T3ABX3_9PEZI</name>
<proteinExistence type="inferred from homology"/>
<evidence type="ECO:0000259" key="7">
    <source>
        <dbReference type="Pfam" id="PF01929"/>
    </source>
</evidence>
<accession>A0A2T3ABX3</accession>
<gene>
    <name evidence="8" type="ORF">BD289DRAFT_481527</name>
</gene>
<organism evidence="8 9">
    <name type="scientific">Coniella lustricola</name>
    <dbReference type="NCBI Taxonomy" id="2025994"/>
    <lineage>
        <taxon>Eukaryota</taxon>
        <taxon>Fungi</taxon>
        <taxon>Dikarya</taxon>
        <taxon>Ascomycota</taxon>
        <taxon>Pezizomycotina</taxon>
        <taxon>Sordariomycetes</taxon>
        <taxon>Sordariomycetidae</taxon>
        <taxon>Diaporthales</taxon>
        <taxon>Schizoparmaceae</taxon>
        <taxon>Coniella</taxon>
    </lineage>
</organism>
<comment type="similarity">
    <text evidence="3">Belongs to the eukaryotic ribosomal protein eL14 family.</text>
</comment>
<dbReference type="PANTHER" id="PTHR11127:SF2">
    <property type="entry name" value="LARGE RIBOSOMAL SUBUNIT PROTEIN EL14"/>
    <property type="match status" value="1"/>
</dbReference>
<evidence type="ECO:0000256" key="2">
    <source>
        <dbReference type="ARBA" id="ARBA00004496"/>
    </source>
</evidence>
<feature type="domain" description="Large ribosomal subunit protein eL14" evidence="7">
    <location>
        <begin position="58"/>
        <end position="132"/>
    </location>
</feature>
<dbReference type="PANTHER" id="PTHR11127">
    <property type="entry name" value="60S RIBOSOMAL PROTEIN L14"/>
    <property type="match status" value="1"/>
</dbReference>
<dbReference type="GO" id="GO:0003723">
    <property type="term" value="F:RNA binding"/>
    <property type="evidence" value="ECO:0007669"/>
    <property type="project" value="InterPro"/>
</dbReference>
<dbReference type="SUPFAM" id="SSF50104">
    <property type="entry name" value="Translation proteins SH3-like domain"/>
    <property type="match status" value="1"/>
</dbReference>
<keyword evidence="6" id="KW-0687">Ribonucleoprotein</keyword>
<dbReference type="GO" id="GO:0022625">
    <property type="term" value="C:cytosolic large ribosomal subunit"/>
    <property type="evidence" value="ECO:0007669"/>
    <property type="project" value="TreeGrafter"/>
</dbReference>
<evidence type="ECO:0000313" key="8">
    <source>
        <dbReference type="EMBL" id="PSR90732.1"/>
    </source>
</evidence>
<evidence type="ECO:0000256" key="5">
    <source>
        <dbReference type="ARBA" id="ARBA00022980"/>
    </source>
</evidence>
<dbReference type="GO" id="GO:0006412">
    <property type="term" value="P:translation"/>
    <property type="evidence" value="ECO:0007669"/>
    <property type="project" value="InterPro"/>
</dbReference>
<evidence type="ECO:0000256" key="1">
    <source>
        <dbReference type="ARBA" id="ARBA00004021"/>
    </source>
</evidence>
<keyword evidence="9" id="KW-1185">Reference proteome</keyword>
<evidence type="ECO:0000256" key="3">
    <source>
        <dbReference type="ARBA" id="ARBA00006592"/>
    </source>
</evidence>
<dbReference type="CDD" id="cd23702">
    <property type="entry name" value="eL14"/>
    <property type="match status" value="1"/>
</dbReference>
<dbReference type="GO" id="GO:0003735">
    <property type="term" value="F:structural constituent of ribosome"/>
    <property type="evidence" value="ECO:0007669"/>
    <property type="project" value="InterPro"/>
</dbReference>
<dbReference type="InterPro" id="IPR008991">
    <property type="entry name" value="Translation_prot_SH3-like_sf"/>
</dbReference>
<comment type="subcellular location">
    <subcellularLocation>
        <location evidence="2">Cytoplasm</location>
    </subcellularLocation>
</comment>
<comment type="function">
    <text evidence="1">Component of the ribosome, a large ribonucleoprotein complex responsible for the synthesis of proteins in the cell. The small ribosomal subunit (SSU) binds messenger RNAs (mRNAs) and translates the encoded message by selecting cognate aminoacyl-transfer RNA (tRNA) molecules. The large subunit (LSU) contains the ribosomal catalytic site termed the peptidyl transferase center (PTC), which catalyzes the formation of peptide bonds, thereby polymerizing the amino acids delivered by tRNAs into a polypeptide chain. The nascent polypeptides leave the ribosome through a tunnel in the LSU and interact with protein factors that function in enzymatic processing, targeting, and the membrane insertion of nascent chains at the exit of the ribosomal tunnel.</text>
</comment>
<dbReference type="Proteomes" id="UP000241462">
    <property type="component" value="Unassembled WGS sequence"/>
</dbReference>